<keyword evidence="1" id="KW-0378">Hydrolase</keyword>
<dbReference type="InterPro" id="IPR011059">
    <property type="entry name" value="Metal-dep_hydrolase_composite"/>
</dbReference>
<dbReference type="Pfam" id="PF01979">
    <property type="entry name" value="Amidohydro_1"/>
    <property type="match status" value="1"/>
</dbReference>
<protein>
    <submittedName>
        <fullName evidence="3">Adenine deaminase</fullName>
    </submittedName>
</protein>
<dbReference type="AlphaFoldDB" id="A0A0M8JPS9"/>
<dbReference type="Gene3D" id="3.20.20.140">
    <property type="entry name" value="Metal-dependent hydrolases"/>
    <property type="match status" value="1"/>
</dbReference>
<dbReference type="InterPro" id="IPR006680">
    <property type="entry name" value="Amidohydro-rel"/>
</dbReference>
<dbReference type="InterPro" id="IPR032466">
    <property type="entry name" value="Metal_Hydrolase"/>
</dbReference>
<evidence type="ECO:0000256" key="1">
    <source>
        <dbReference type="ARBA" id="ARBA00022801"/>
    </source>
</evidence>
<dbReference type="PANTHER" id="PTHR11113">
    <property type="entry name" value="N-ACETYLGLUCOSAMINE-6-PHOSPHATE DEACETYLASE"/>
    <property type="match status" value="1"/>
</dbReference>
<sequence>MQSARQRQVEAARGLRPLDWVLENIQLVNVYTQEVYPAEIGIFEGMIAHVGPPGCFAGSAARRYDGRGQYALPGLVDSHVHIESSMMSPAAFAEAVIPRGTTTVVVDPHEIANVVGLRGVRYMLEATADLPLRVYAQAPSCVPAVPGLETAGAAFGPAEIREMLTWERVIGLAEVMNYVGVIQQDALMSGVVGAALEKGVPISGHAPGMLNEALSAYLIAGISSDHESYTAEELWQKLRAGMTVEGRVSSFLESMTAVGGIVRQLGALPSNLVLCTDDIFPEDLARHGHVDRVVRLGIAGGMTPVQAVCAGSLQGALRHRLHHLGALAPGKAADIVLVPDLTAFVPDEVFCGGQLTARQGKMLMDLRPAQPHPLESENTVHLPHPPCREDFLLAARPGRTEEQVHVLVVSPSLQRSLETRAAWCCGRGRWPARWPTTVTIWW</sequence>
<feature type="domain" description="Amidohydrolase-related" evidence="2">
    <location>
        <begin position="70"/>
        <end position="355"/>
    </location>
</feature>
<evidence type="ECO:0000259" key="2">
    <source>
        <dbReference type="Pfam" id="PF01979"/>
    </source>
</evidence>
<dbReference type="RefSeq" id="WP_062419594.1">
    <property type="nucleotide sequence ID" value="NZ_BBXZ01000172.1"/>
</dbReference>
<dbReference type="OrthoDB" id="9775607at2"/>
<proteinExistence type="predicted"/>
<dbReference type="SUPFAM" id="SSF51338">
    <property type="entry name" value="Composite domain of metallo-dependent hydrolases"/>
    <property type="match status" value="1"/>
</dbReference>
<dbReference type="SUPFAM" id="SSF51556">
    <property type="entry name" value="Metallo-dependent hydrolases"/>
    <property type="match status" value="1"/>
</dbReference>
<name>A0A0M8JPS9_9CHLR</name>
<evidence type="ECO:0000313" key="3">
    <source>
        <dbReference type="EMBL" id="GAP19307.1"/>
    </source>
</evidence>
<dbReference type="PANTHER" id="PTHR11113:SF2">
    <property type="entry name" value="ADENINE DEAMINASE"/>
    <property type="match status" value="1"/>
</dbReference>
<dbReference type="Gene3D" id="2.30.40.10">
    <property type="entry name" value="Urease, subunit C, domain 1"/>
    <property type="match status" value="1"/>
</dbReference>
<dbReference type="EMBL" id="DF967975">
    <property type="protein sequence ID" value="GAP19307.1"/>
    <property type="molecule type" value="Genomic_DNA"/>
</dbReference>
<accession>A0A0M8JPS9</accession>
<organism evidence="3">
    <name type="scientific">Levilinea saccharolytica</name>
    <dbReference type="NCBI Taxonomy" id="229921"/>
    <lineage>
        <taxon>Bacteria</taxon>
        <taxon>Bacillati</taxon>
        <taxon>Chloroflexota</taxon>
        <taxon>Anaerolineae</taxon>
        <taxon>Anaerolineales</taxon>
        <taxon>Anaerolineaceae</taxon>
        <taxon>Levilinea</taxon>
    </lineage>
</organism>
<gene>
    <name evidence="3" type="ORF">LSAC_03209</name>
</gene>
<dbReference type="GO" id="GO:0000034">
    <property type="term" value="F:adenine deaminase activity"/>
    <property type="evidence" value="ECO:0007669"/>
    <property type="project" value="TreeGrafter"/>
</dbReference>
<reference evidence="3" key="1">
    <citation type="journal article" date="2015" name="Genome Announc.">
        <title>Draft Genome Sequences of Anaerolinea thermolimosa IMO-1, Bellilinea caldifistulae GOMI-1, Leptolinea tardivitalis YMTK-2, Levilinea saccharolytica KIBI-1, Longilinea arvoryzae KOME-1, Previously Described as Members of the Class Anaerolineae (Chloroflexi).</title>
        <authorList>
            <person name="Matsuura N."/>
            <person name="Tourlousse M.D."/>
            <person name="Ohashi A."/>
            <person name="Hugenholtz P."/>
            <person name="Sekiguchi Y."/>
        </authorList>
    </citation>
    <scope>NUCLEOTIDE SEQUENCE</scope>
    <source>
        <strain evidence="3">KIBI-1</strain>
    </source>
</reference>